<keyword evidence="5" id="KW-1185">Reference proteome</keyword>
<sequence>MVDVRVVDYANPRDAQALVTLLDAYARDPAGGGEPLAPEVKACLPQALRQRQGAFSVIAWARDGADAEELPVGLINCLEGFSTFACRLLVNVHDVAVLQAWRGRRVTQQMLAVVERVARERGACKLTLEVLQGNLPAVRAYEREGFAGYTLDPAMGQAQFMQKWLD</sequence>
<dbReference type="GO" id="GO:0016747">
    <property type="term" value="F:acyltransferase activity, transferring groups other than amino-acyl groups"/>
    <property type="evidence" value="ECO:0007669"/>
    <property type="project" value="InterPro"/>
</dbReference>
<dbReference type="SUPFAM" id="SSF55729">
    <property type="entry name" value="Acyl-CoA N-acyltransferases (Nat)"/>
    <property type="match status" value="1"/>
</dbReference>
<evidence type="ECO:0000313" key="5">
    <source>
        <dbReference type="Proteomes" id="UP000183656"/>
    </source>
</evidence>
<dbReference type="InterPro" id="IPR050680">
    <property type="entry name" value="YpeA/RimI_acetyltransf"/>
</dbReference>
<dbReference type="InterPro" id="IPR016181">
    <property type="entry name" value="Acyl_CoA_acyltransferase"/>
</dbReference>
<feature type="domain" description="N-acetyltransferase" evidence="3">
    <location>
        <begin position="34"/>
        <end position="166"/>
    </location>
</feature>
<dbReference type="Gene3D" id="3.40.630.30">
    <property type="match status" value="1"/>
</dbReference>
<dbReference type="RefSeq" id="WP_082366491.1">
    <property type="nucleotide sequence ID" value="NZ_CYIG01000006.1"/>
</dbReference>
<accession>A0A1I7HSR1</accession>
<dbReference type="InterPro" id="IPR000182">
    <property type="entry name" value="GNAT_dom"/>
</dbReference>
<gene>
    <name evidence="4" type="ORF">SAMN04489707_101242</name>
</gene>
<evidence type="ECO:0000313" key="4">
    <source>
        <dbReference type="EMBL" id="SFU63727.1"/>
    </source>
</evidence>
<evidence type="ECO:0000259" key="3">
    <source>
        <dbReference type="PROSITE" id="PS51186"/>
    </source>
</evidence>
<dbReference type="PROSITE" id="PS51186">
    <property type="entry name" value="GNAT"/>
    <property type="match status" value="1"/>
</dbReference>
<dbReference type="PANTHER" id="PTHR43420">
    <property type="entry name" value="ACETYLTRANSFERASE"/>
    <property type="match status" value="1"/>
</dbReference>
<keyword evidence="1 4" id="KW-0808">Transferase</keyword>
<evidence type="ECO:0000256" key="1">
    <source>
        <dbReference type="ARBA" id="ARBA00022679"/>
    </source>
</evidence>
<dbReference type="PANTHER" id="PTHR43420:SF44">
    <property type="entry name" value="ACETYLTRANSFERASE YPEA"/>
    <property type="match status" value="1"/>
</dbReference>
<dbReference type="EMBL" id="FPBX01000012">
    <property type="protein sequence ID" value="SFU63727.1"/>
    <property type="molecule type" value="Genomic_DNA"/>
</dbReference>
<dbReference type="OrthoDB" id="9799601at2"/>
<dbReference type="Proteomes" id="UP000183656">
    <property type="component" value="Unassembled WGS sequence"/>
</dbReference>
<dbReference type="AlphaFoldDB" id="A0A1I7HSR1"/>
<dbReference type="STRING" id="343013.SAMN04489707_101242"/>
<proteinExistence type="predicted"/>
<protein>
    <submittedName>
        <fullName evidence="4">Acetyltransferase (GNAT) family protein</fullName>
    </submittedName>
</protein>
<dbReference type="Pfam" id="PF00583">
    <property type="entry name" value="Acetyltransf_1"/>
    <property type="match status" value="1"/>
</dbReference>
<dbReference type="CDD" id="cd04301">
    <property type="entry name" value="NAT_SF"/>
    <property type="match status" value="1"/>
</dbReference>
<keyword evidence="2" id="KW-0012">Acyltransferase</keyword>
<reference evidence="4 5" key="1">
    <citation type="submission" date="2016-10" db="EMBL/GenBank/DDBJ databases">
        <authorList>
            <person name="de Groot N.N."/>
        </authorList>
    </citation>
    <scope>NUCLEOTIDE SEQUENCE [LARGE SCALE GENOMIC DNA]</scope>
    <source>
        <strain evidence="4 5">R-24608</strain>
    </source>
</reference>
<name>A0A1I7HSR1_9BURK</name>
<evidence type="ECO:0000256" key="2">
    <source>
        <dbReference type="ARBA" id="ARBA00023315"/>
    </source>
</evidence>
<organism evidence="4 5">
    <name type="scientific">Paenacidovorax caeni</name>
    <dbReference type="NCBI Taxonomy" id="343013"/>
    <lineage>
        <taxon>Bacteria</taxon>
        <taxon>Pseudomonadati</taxon>
        <taxon>Pseudomonadota</taxon>
        <taxon>Betaproteobacteria</taxon>
        <taxon>Burkholderiales</taxon>
        <taxon>Comamonadaceae</taxon>
        <taxon>Paenacidovorax</taxon>
    </lineage>
</organism>